<reference evidence="1 2" key="1">
    <citation type="journal article" date="2022" name="bioRxiv">
        <title>The genome of the oomycete Peronosclerospora sorghi, a cosmopolitan pathogen of maize and sorghum, is inflated with dispersed pseudogenes.</title>
        <authorList>
            <person name="Fletcher K."/>
            <person name="Martin F."/>
            <person name="Isakeit T."/>
            <person name="Cavanaugh K."/>
            <person name="Magill C."/>
            <person name="Michelmore R."/>
        </authorList>
    </citation>
    <scope>NUCLEOTIDE SEQUENCE [LARGE SCALE GENOMIC DNA]</scope>
    <source>
        <strain evidence="1">P6</strain>
    </source>
</reference>
<keyword evidence="2" id="KW-1185">Reference proteome</keyword>
<proteinExistence type="predicted"/>
<comment type="caution">
    <text evidence="1">The sequence shown here is derived from an EMBL/GenBank/DDBJ whole genome shotgun (WGS) entry which is preliminary data.</text>
</comment>
<gene>
    <name evidence="1" type="ORF">PsorP6_008735</name>
</gene>
<dbReference type="EMBL" id="CM047584">
    <property type="protein sequence ID" value="KAI9911802.1"/>
    <property type="molecule type" value="Genomic_DNA"/>
</dbReference>
<name>A0ACC0W015_9STRA</name>
<sequence length="139" mass="16115">MYSIDIWRGESPGGVEHQEEDADQGSWLVTGTLLVMLQWDTFSDDLDVLILFTLLRQCYVSWKLRRVLCDHVKYKKLVDMLDVVAIDPKAQRWKHSVTKTLKLLGEEKALEPMTQGVQSSSTRSVRPRFAQCRQEMDKD</sequence>
<evidence type="ECO:0000313" key="1">
    <source>
        <dbReference type="EMBL" id="KAI9911802.1"/>
    </source>
</evidence>
<organism evidence="1 2">
    <name type="scientific">Peronosclerospora sorghi</name>
    <dbReference type="NCBI Taxonomy" id="230839"/>
    <lineage>
        <taxon>Eukaryota</taxon>
        <taxon>Sar</taxon>
        <taxon>Stramenopiles</taxon>
        <taxon>Oomycota</taxon>
        <taxon>Peronosporomycetes</taxon>
        <taxon>Peronosporales</taxon>
        <taxon>Peronosporaceae</taxon>
        <taxon>Peronosclerospora</taxon>
    </lineage>
</organism>
<accession>A0ACC0W015</accession>
<evidence type="ECO:0000313" key="2">
    <source>
        <dbReference type="Proteomes" id="UP001163321"/>
    </source>
</evidence>
<protein>
    <submittedName>
        <fullName evidence="1">Uncharacterized protein</fullName>
    </submittedName>
</protein>
<dbReference type="Proteomes" id="UP001163321">
    <property type="component" value="Chromosome 5"/>
</dbReference>